<proteinExistence type="predicted"/>
<accession>A0ACC2GZX2</accession>
<organism evidence="1 2">
    <name type="scientific">Dallia pectoralis</name>
    <name type="common">Alaska blackfish</name>
    <dbReference type="NCBI Taxonomy" id="75939"/>
    <lineage>
        <taxon>Eukaryota</taxon>
        <taxon>Metazoa</taxon>
        <taxon>Chordata</taxon>
        <taxon>Craniata</taxon>
        <taxon>Vertebrata</taxon>
        <taxon>Euteleostomi</taxon>
        <taxon>Actinopterygii</taxon>
        <taxon>Neopterygii</taxon>
        <taxon>Teleostei</taxon>
        <taxon>Protacanthopterygii</taxon>
        <taxon>Esociformes</taxon>
        <taxon>Umbridae</taxon>
        <taxon>Dallia</taxon>
    </lineage>
</organism>
<dbReference type="EMBL" id="CM055734">
    <property type="protein sequence ID" value="KAJ8009264.1"/>
    <property type="molecule type" value="Genomic_DNA"/>
</dbReference>
<reference evidence="1" key="1">
    <citation type="submission" date="2021-05" db="EMBL/GenBank/DDBJ databases">
        <authorList>
            <person name="Pan Q."/>
            <person name="Jouanno E."/>
            <person name="Zahm M."/>
            <person name="Klopp C."/>
            <person name="Cabau C."/>
            <person name="Louis A."/>
            <person name="Berthelot C."/>
            <person name="Parey E."/>
            <person name="Roest Crollius H."/>
            <person name="Montfort J."/>
            <person name="Robinson-Rechavi M."/>
            <person name="Bouchez O."/>
            <person name="Lampietro C."/>
            <person name="Lopez Roques C."/>
            <person name="Donnadieu C."/>
            <person name="Postlethwait J."/>
            <person name="Bobe J."/>
            <person name="Dillon D."/>
            <person name="Chandos A."/>
            <person name="von Hippel F."/>
            <person name="Guiguen Y."/>
        </authorList>
    </citation>
    <scope>NUCLEOTIDE SEQUENCE</scope>
    <source>
        <strain evidence="1">YG-Jan2019</strain>
    </source>
</reference>
<evidence type="ECO:0000313" key="2">
    <source>
        <dbReference type="Proteomes" id="UP001157502"/>
    </source>
</evidence>
<sequence length="602" mass="66909">MENSPSPTESLISEIDMILETELRLAVTPMDVHETSLQDLLDFHPQTKLISLFLKQKVVTKDNLEEIVEWLVFVSKEVILPALSVYQTFNGRRPGLGRKSCKTNRFGNDQKITEVTARQIFGVIFNYMQLEIDYVKNTKHSIPYTSSLVDMLQMMTINDFEHGLICEVYKTLLEGYDSRMPAVHENTSQNTLDDLSASGKVATEFLHLLLKFFRVSVNHLLQHFMDLCSNPLHSDPLLKYKDEALVAIGHVLIVRCRSILVKTCNDDDLFAIIIRKGVISGARNQVHYTPCPSSSEEDDDNVSAASDTRSLTSTELSCSFLSSGSEETLIDQEVPPVCTPGALVMSSQTLQCIIAFIRCHMMSSVSPTGKRPKNTAWYSKEVFTEVQLALPSSGISVLLDVEDSAAFSGEDAVKAIVKTAVKRVSLEQAELNAAGHCSILSTWWLGFMIAKVIQTHAEEWSSHSDNESTWSVDSWTTIYSSDSDLSLTEELLNGKEALEKDADRLPVPQVETSPDSHQWWMAFSTDGQDSTSTQISLDKAVGEDKRSVKVTLKKCQPLKKTNKVAPFVTAGPAAANVPKKKRSLLKRIRAGLARVFCCSCVK</sequence>
<dbReference type="Proteomes" id="UP001157502">
    <property type="component" value="Chromosome 7"/>
</dbReference>
<protein>
    <submittedName>
        <fullName evidence="1">Uncharacterized protein</fullName>
    </submittedName>
</protein>
<comment type="caution">
    <text evidence="1">The sequence shown here is derived from an EMBL/GenBank/DDBJ whole genome shotgun (WGS) entry which is preliminary data.</text>
</comment>
<name>A0ACC2GZX2_DALPE</name>
<evidence type="ECO:0000313" key="1">
    <source>
        <dbReference type="EMBL" id="KAJ8009264.1"/>
    </source>
</evidence>
<gene>
    <name evidence="1" type="ORF">DPEC_G00087090</name>
</gene>
<keyword evidence="2" id="KW-1185">Reference proteome</keyword>